<evidence type="ECO:0000313" key="1">
    <source>
        <dbReference type="EMBL" id="OYR87362.1"/>
    </source>
</evidence>
<evidence type="ECO:0000313" key="3">
    <source>
        <dbReference type="Proteomes" id="UP000215828"/>
    </source>
</evidence>
<gene>
    <name evidence="1" type="ORF">CBF53_07890</name>
    <name evidence="2" type="ORF">CBF70_07330</name>
</gene>
<evidence type="ECO:0000313" key="2">
    <source>
        <dbReference type="EMBL" id="OYR90982.1"/>
    </source>
</evidence>
<dbReference type="EMBL" id="NGNX01000033">
    <property type="protein sequence ID" value="OYR90982.1"/>
    <property type="molecule type" value="Genomic_DNA"/>
</dbReference>
<reference evidence="1 4" key="2">
    <citation type="submission" date="2017-05" db="EMBL/GenBank/DDBJ databases">
        <authorList>
            <person name="Lin X.B."/>
            <person name="Stothard P."/>
            <person name="Tasseva G."/>
            <person name="Walter J."/>
        </authorList>
    </citation>
    <scope>NUCLEOTIDE SEQUENCE [LARGE SCALE GENOMIC DNA]</scope>
    <source>
        <strain evidence="1 4">609u</strain>
    </source>
</reference>
<evidence type="ECO:0000313" key="4">
    <source>
        <dbReference type="Proteomes" id="UP000216316"/>
    </source>
</evidence>
<dbReference type="Proteomes" id="UP000216316">
    <property type="component" value="Unassembled WGS sequence"/>
</dbReference>
<accession>A0A256LEM8</accession>
<keyword evidence="4" id="KW-1185">Reference proteome</keyword>
<name>A0A256LEM8_9LACO</name>
<reference evidence="3 4" key="3">
    <citation type="submission" date="2017-09" db="EMBL/GenBank/DDBJ databases">
        <title>Tripartite evolution among Lactobacillus johnsonii, Lactobacillus taiwanensis, Lactobacillus reuteri and their rodent host.</title>
        <authorList>
            <person name="Wang T."/>
            <person name="Knowles S."/>
            <person name="Cheng C."/>
        </authorList>
    </citation>
    <scope>NUCLEOTIDE SEQUENCE [LARGE SCALE GENOMIC DNA]</scope>
    <source>
        <strain evidence="2 3">609q</strain>
        <strain evidence="1 4">609u</strain>
    </source>
</reference>
<reference evidence="2 3" key="1">
    <citation type="submission" date="2017-04" db="EMBL/GenBank/DDBJ databases">
        <authorList>
            <person name="Afonso C.L."/>
            <person name="Miller P.J."/>
            <person name="Scott M.A."/>
            <person name="Spackman E."/>
            <person name="Goraichik I."/>
            <person name="Dimitrov K.M."/>
            <person name="Suarez D.L."/>
            <person name="Swayne D.E."/>
        </authorList>
    </citation>
    <scope>NUCLEOTIDE SEQUENCE [LARGE SCALE GENOMIC DNA]</scope>
    <source>
        <strain evidence="2 3">609q</strain>
    </source>
</reference>
<organism evidence="2 3">
    <name type="scientific">Lactobacillus taiwanensis</name>
    <dbReference type="NCBI Taxonomy" id="508451"/>
    <lineage>
        <taxon>Bacteria</taxon>
        <taxon>Bacillati</taxon>
        <taxon>Bacillota</taxon>
        <taxon>Bacilli</taxon>
        <taxon>Lactobacillales</taxon>
        <taxon>Lactobacillaceae</taxon>
        <taxon>Lactobacillus</taxon>
    </lineage>
</organism>
<dbReference type="EMBL" id="NGNV01000044">
    <property type="protein sequence ID" value="OYR87362.1"/>
    <property type="molecule type" value="Genomic_DNA"/>
</dbReference>
<comment type="caution">
    <text evidence="2">The sequence shown here is derived from an EMBL/GenBank/DDBJ whole genome shotgun (WGS) entry which is preliminary data.</text>
</comment>
<dbReference type="AlphaFoldDB" id="A0A256LEM8"/>
<sequence>MLATDNKCEYCNNGKSIISFEKTYEDGYTGVDHYKNGHCYIKDNSLILSCDIEVTYIDESEKIIFCPMCGRKLSND</sequence>
<protein>
    <submittedName>
        <fullName evidence="2">Uncharacterized protein</fullName>
    </submittedName>
</protein>
<dbReference type="RefSeq" id="WP_094496534.1">
    <property type="nucleotide sequence ID" value="NZ_NGNV01000044.1"/>
</dbReference>
<proteinExistence type="predicted"/>
<dbReference type="Proteomes" id="UP000215828">
    <property type="component" value="Unassembled WGS sequence"/>
</dbReference>